<feature type="repeat" description="TPR" evidence="3">
    <location>
        <begin position="61"/>
        <end position="94"/>
    </location>
</feature>
<dbReference type="GO" id="GO:0006493">
    <property type="term" value="P:protein O-linked glycosylation"/>
    <property type="evidence" value="ECO:0007669"/>
    <property type="project" value="InterPro"/>
</dbReference>
<dbReference type="InterPro" id="IPR037919">
    <property type="entry name" value="OGT"/>
</dbReference>
<dbReference type="InterPro" id="IPR013105">
    <property type="entry name" value="TPR_2"/>
</dbReference>
<dbReference type="SMART" id="SM00028">
    <property type="entry name" value="TPR"/>
    <property type="match status" value="3"/>
</dbReference>
<feature type="repeat" description="TPR" evidence="3">
    <location>
        <begin position="120"/>
        <end position="153"/>
    </location>
</feature>
<feature type="repeat" description="TPR" evidence="3">
    <location>
        <begin position="27"/>
        <end position="60"/>
    </location>
</feature>
<evidence type="ECO:0000313" key="5">
    <source>
        <dbReference type="Proteomes" id="UP001050975"/>
    </source>
</evidence>
<comment type="caution">
    <text evidence="4">The sequence shown here is derived from an EMBL/GenBank/DDBJ whole genome shotgun (WGS) entry which is preliminary data.</text>
</comment>
<dbReference type="PROSITE" id="PS50005">
    <property type="entry name" value="TPR"/>
    <property type="match status" value="3"/>
</dbReference>
<keyword evidence="1" id="KW-0677">Repeat</keyword>
<dbReference type="Proteomes" id="UP001050975">
    <property type="component" value="Unassembled WGS sequence"/>
</dbReference>
<evidence type="ECO:0000256" key="1">
    <source>
        <dbReference type="ARBA" id="ARBA00022737"/>
    </source>
</evidence>
<dbReference type="PANTHER" id="PTHR44366:SF1">
    <property type="entry name" value="UDP-N-ACETYLGLUCOSAMINE--PEPTIDE N-ACETYLGLUCOSAMINYLTRANSFERASE 110 KDA SUBUNIT"/>
    <property type="match status" value="1"/>
</dbReference>
<dbReference type="InterPro" id="IPR011990">
    <property type="entry name" value="TPR-like_helical_dom_sf"/>
</dbReference>
<keyword evidence="2 3" id="KW-0802">TPR repeat</keyword>
<dbReference type="Pfam" id="PF13424">
    <property type="entry name" value="TPR_12"/>
    <property type="match status" value="1"/>
</dbReference>
<name>A0AAV3XQ17_9CYAN</name>
<dbReference type="PANTHER" id="PTHR44366">
    <property type="entry name" value="UDP-N-ACETYLGLUCOSAMINE--PEPTIDE N-ACETYLGLUCOSAMINYLTRANSFERASE 110 KDA SUBUNIT"/>
    <property type="match status" value="1"/>
</dbReference>
<keyword evidence="5" id="KW-1185">Reference proteome</keyword>
<dbReference type="InterPro" id="IPR019734">
    <property type="entry name" value="TPR_rpt"/>
</dbReference>
<sequence>MLMQQMGQPETAQQLLVAASQVQPDSVKIWFSLGNLRQAQGQLPEAETAYQQAIALRPDAVTIYNNLGYTLQQQGKLEAAITCYQKALELQPNCVEADVNLGNALHAQGKLSPEQQTYYAQLNGKLGHARKKAGDLATAAVYFQKALELNPNFEEVYTSLREIYDSQQKL</sequence>
<protein>
    <submittedName>
        <fullName evidence="4">Glycosyl transferase family 2</fullName>
    </submittedName>
</protein>
<accession>A0AAV3XQ17</accession>
<proteinExistence type="predicted"/>
<dbReference type="Pfam" id="PF07719">
    <property type="entry name" value="TPR_2"/>
    <property type="match status" value="1"/>
</dbReference>
<dbReference type="AlphaFoldDB" id="A0AAV3XQ17"/>
<reference evidence="4" key="1">
    <citation type="submission" date="2019-10" db="EMBL/GenBank/DDBJ databases">
        <title>Draft genome sequece of Microseira wollei NIES-4236.</title>
        <authorList>
            <person name="Yamaguchi H."/>
            <person name="Suzuki S."/>
            <person name="Kawachi M."/>
        </authorList>
    </citation>
    <scope>NUCLEOTIDE SEQUENCE</scope>
    <source>
        <strain evidence="4">NIES-4236</strain>
    </source>
</reference>
<dbReference type="EMBL" id="BLAY01000526">
    <property type="protein sequence ID" value="GET44674.1"/>
    <property type="molecule type" value="Genomic_DNA"/>
</dbReference>
<dbReference type="Gene3D" id="1.25.40.10">
    <property type="entry name" value="Tetratricopeptide repeat domain"/>
    <property type="match status" value="2"/>
</dbReference>
<gene>
    <name evidence="4" type="ORF">MiSe_95070</name>
</gene>
<organism evidence="4 5">
    <name type="scientific">Microseira wollei NIES-4236</name>
    <dbReference type="NCBI Taxonomy" id="2530354"/>
    <lineage>
        <taxon>Bacteria</taxon>
        <taxon>Bacillati</taxon>
        <taxon>Cyanobacteriota</taxon>
        <taxon>Cyanophyceae</taxon>
        <taxon>Oscillatoriophycideae</taxon>
        <taxon>Aerosakkonematales</taxon>
        <taxon>Aerosakkonemataceae</taxon>
        <taxon>Microseira</taxon>
    </lineage>
</organism>
<dbReference type="PROSITE" id="PS50293">
    <property type="entry name" value="TPR_REGION"/>
    <property type="match status" value="1"/>
</dbReference>
<dbReference type="SUPFAM" id="SSF48452">
    <property type="entry name" value="TPR-like"/>
    <property type="match status" value="1"/>
</dbReference>
<evidence type="ECO:0000256" key="3">
    <source>
        <dbReference type="PROSITE-ProRule" id="PRU00339"/>
    </source>
</evidence>
<evidence type="ECO:0000256" key="2">
    <source>
        <dbReference type="ARBA" id="ARBA00022803"/>
    </source>
</evidence>
<evidence type="ECO:0000313" key="4">
    <source>
        <dbReference type="EMBL" id="GET44674.1"/>
    </source>
</evidence>
<dbReference type="GO" id="GO:0097363">
    <property type="term" value="F:protein O-acetylglucosaminyltransferase activity"/>
    <property type="evidence" value="ECO:0007669"/>
    <property type="project" value="TreeGrafter"/>
</dbReference>
<keyword evidence="4" id="KW-0808">Transferase</keyword>